<accession>A0A0F8WGS4</accession>
<protein>
    <submittedName>
        <fullName evidence="1">Uncharacterized protein</fullName>
    </submittedName>
</protein>
<organism evidence="1">
    <name type="scientific">marine sediment metagenome</name>
    <dbReference type="NCBI Taxonomy" id="412755"/>
    <lineage>
        <taxon>unclassified sequences</taxon>
        <taxon>metagenomes</taxon>
        <taxon>ecological metagenomes</taxon>
    </lineage>
</organism>
<proteinExistence type="predicted"/>
<reference evidence="1" key="1">
    <citation type="journal article" date="2015" name="Nature">
        <title>Complex archaea that bridge the gap between prokaryotes and eukaryotes.</title>
        <authorList>
            <person name="Spang A."/>
            <person name="Saw J.H."/>
            <person name="Jorgensen S.L."/>
            <person name="Zaremba-Niedzwiedzka K."/>
            <person name="Martijn J."/>
            <person name="Lind A.E."/>
            <person name="van Eijk R."/>
            <person name="Schleper C."/>
            <person name="Guy L."/>
            <person name="Ettema T.J."/>
        </authorList>
    </citation>
    <scope>NUCLEOTIDE SEQUENCE</scope>
</reference>
<dbReference type="AlphaFoldDB" id="A0A0F8WGS4"/>
<sequence length="73" mass="8488">MTDPASTFFRRLKSFQLTDLLVQIGDLSRLLFENDKSVLEVPYTQKTGPYRRKGTITVTAWWLVDIAYYAVQN</sequence>
<gene>
    <name evidence="1" type="ORF">LCGC14_3070790</name>
</gene>
<feature type="non-terminal residue" evidence="1">
    <location>
        <position position="73"/>
    </location>
</feature>
<evidence type="ECO:0000313" key="1">
    <source>
        <dbReference type="EMBL" id="KKK55813.1"/>
    </source>
</evidence>
<dbReference type="EMBL" id="LAZR01065311">
    <property type="protein sequence ID" value="KKK55813.1"/>
    <property type="molecule type" value="Genomic_DNA"/>
</dbReference>
<name>A0A0F8WGS4_9ZZZZ</name>
<comment type="caution">
    <text evidence="1">The sequence shown here is derived from an EMBL/GenBank/DDBJ whole genome shotgun (WGS) entry which is preliminary data.</text>
</comment>